<dbReference type="Proteomes" id="UP000016600">
    <property type="component" value="Unassembled WGS sequence"/>
</dbReference>
<evidence type="ECO:0000313" key="2">
    <source>
        <dbReference type="EMBL" id="ERJ98759.1"/>
    </source>
</evidence>
<dbReference type="AlphaFoldDB" id="U2MAM4"/>
<comment type="caution">
    <text evidence="2">The sequence shown here is derived from an EMBL/GenBank/DDBJ whole genome shotgun (WGS) entry which is preliminary data.</text>
</comment>
<proteinExistence type="predicted"/>
<feature type="domain" description="Transposase DDE" evidence="1">
    <location>
        <begin position="67"/>
        <end position="137"/>
    </location>
</feature>
<evidence type="ECO:0000259" key="1">
    <source>
        <dbReference type="Pfam" id="PF13612"/>
    </source>
</evidence>
<dbReference type="EMBL" id="AWET01000045">
    <property type="protein sequence ID" value="ERJ98759.1"/>
    <property type="molecule type" value="Genomic_DNA"/>
</dbReference>
<dbReference type="PATRIC" id="fig|1081904.3.peg.2075"/>
<protein>
    <submittedName>
        <fullName evidence="2">Transposase DDE domain protein</fullName>
    </submittedName>
</protein>
<evidence type="ECO:0000313" key="3">
    <source>
        <dbReference type="Proteomes" id="UP000016600"/>
    </source>
</evidence>
<accession>U2MAM4</accession>
<organism evidence="2 3">
    <name type="scientific">Hoylesella pleuritidis F0068</name>
    <dbReference type="NCBI Taxonomy" id="1081904"/>
    <lineage>
        <taxon>Bacteria</taxon>
        <taxon>Pseudomonadati</taxon>
        <taxon>Bacteroidota</taxon>
        <taxon>Bacteroidia</taxon>
        <taxon>Bacteroidales</taxon>
        <taxon>Prevotellaceae</taxon>
        <taxon>Hoylesella</taxon>
    </lineage>
</organism>
<keyword evidence="3" id="KW-1185">Reference proteome</keyword>
<dbReference type="InterPro" id="IPR025668">
    <property type="entry name" value="Tnp_DDE_dom"/>
</dbReference>
<gene>
    <name evidence="2" type="ORF">HMPREF1218_0641</name>
</gene>
<dbReference type="Pfam" id="PF13612">
    <property type="entry name" value="DDE_Tnp_1_3"/>
    <property type="match status" value="1"/>
</dbReference>
<reference evidence="2 3" key="1">
    <citation type="submission" date="2013-08" db="EMBL/GenBank/DDBJ databases">
        <authorList>
            <person name="Durkin A.S."/>
            <person name="Haft D.R."/>
            <person name="McCorrison J."/>
            <person name="Torralba M."/>
            <person name="Gillis M."/>
            <person name="Haft D.H."/>
            <person name="Methe B."/>
            <person name="Sutton G."/>
            <person name="Nelson K.E."/>
        </authorList>
    </citation>
    <scope>NUCLEOTIDE SEQUENCE [LARGE SCALE GENOMIC DNA]</scope>
    <source>
        <strain evidence="2 3">F0068</strain>
    </source>
</reference>
<name>U2MAM4_9BACT</name>
<sequence length="140" mass="16415">MSESEIRTILLCYHFGPFHNFKHYYLFFIKECLSGYFPSAVSYNRFVELLPRVFFQMVAFMRIYSFGRCLGISFVDSAMIPVCHNARRYFNKVFDGFVKSGKGTMGWCYGFKLYLLCNDTGDIITFCFTPANVNDRDERV</sequence>